<dbReference type="Proteomes" id="UP000314011">
    <property type="component" value="Unassembled WGS sequence"/>
</dbReference>
<evidence type="ECO:0008006" key="4">
    <source>
        <dbReference type="Google" id="ProtNLM"/>
    </source>
</evidence>
<feature type="transmembrane region" description="Helical" evidence="1">
    <location>
        <begin position="181"/>
        <end position="204"/>
    </location>
</feature>
<evidence type="ECO:0000256" key="1">
    <source>
        <dbReference type="SAM" id="Phobius"/>
    </source>
</evidence>
<dbReference type="EMBL" id="VFFF01000002">
    <property type="protein sequence ID" value="TNY31127.1"/>
    <property type="molecule type" value="Genomic_DNA"/>
</dbReference>
<keyword evidence="1" id="KW-1133">Transmembrane helix</keyword>
<keyword evidence="1" id="KW-0472">Membrane</keyword>
<dbReference type="RefSeq" id="WP_140195839.1">
    <property type="nucleotide sequence ID" value="NZ_CP065915.1"/>
</dbReference>
<feature type="transmembrane region" description="Helical" evidence="1">
    <location>
        <begin position="41"/>
        <end position="59"/>
    </location>
</feature>
<feature type="transmembrane region" description="Helical" evidence="1">
    <location>
        <begin position="118"/>
        <end position="139"/>
    </location>
</feature>
<feature type="transmembrane region" description="Helical" evidence="1">
    <location>
        <begin position="210"/>
        <end position="229"/>
    </location>
</feature>
<evidence type="ECO:0000313" key="2">
    <source>
        <dbReference type="EMBL" id="TNY31127.1"/>
    </source>
</evidence>
<protein>
    <recommendedName>
        <fullName evidence="4">Flippase-like domain-containing protein</fullName>
    </recommendedName>
</protein>
<sequence>MKRFARPAGYVVVAAALWFLARQFAEDWPTIAAWRPGPAVVGAFITLGVVYGAVLFLLAESWHRIVGLFGAEGRQRTYRSYTATQIARYIPGNVMHIVGRALWLRGGRLTDGAIARATGLELLVTPVGAVVALALMLPFARLEGLPLLDGARPLIAVGSVALIGGLLLMSRIGPVAKRFAALTAPVLLATGFMLLLGLIFAMIVNLVGSAPVLLAAAVALTGWIVGYATPGAPGGLGSREAVVVALLGAIGAGESAVLIAILFRLVTTLGELTCFATGALVWRRLRPAAPALAG</sequence>
<feature type="transmembrane region" description="Helical" evidence="1">
    <location>
        <begin position="241"/>
        <end position="263"/>
    </location>
</feature>
<evidence type="ECO:0000313" key="3">
    <source>
        <dbReference type="Proteomes" id="UP000314011"/>
    </source>
</evidence>
<proteinExistence type="predicted"/>
<dbReference type="AlphaFoldDB" id="A0A5C5GAQ9"/>
<organism evidence="2 3">
    <name type="scientific">Pelagovum pacificum</name>
    <dbReference type="NCBI Taxonomy" id="2588711"/>
    <lineage>
        <taxon>Bacteria</taxon>
        <taxon>Pseudomonadati</taxon>
        <taxon>Pseudomonadota</taxon>
        <taxon>Alphaproteobacteria</taxon>
        <taxon>Rhodobacterales</taxon>
        <taxon>Paracoccaceae</taxon>
        <taxon>Pelagovum</taxon>
    </lineage>
</organism>
<gene>
    <name evidence="2" type="ORF">FHY64_13915</name>
</gene>
<keyword evidence="3" id="KW-1185">Reference proteome</keyword>
<reference evidence="2 3" key="1">
    <citation type="submission" date="2019-06" db="EMBL/GenBank/DDBJ databases">
        <title>Genome of new Rhodobacteraceae sp. SM1903.</title>
        <authorList>
            <person name="Ren X."/>
        </authorList>
    </citation>
    <scope>NUCLEOTIDE SEQUENCE [LARGE SCALE GENOMIC DNA]</scope>
    <source>
        <strain evidence="2 3">SM1903</strain>
    </source>
</reference>
<name>A0A5C5GAQ9_9RHOB</name>
<comment type="caution">
    <text evidence="2">The sequence shown here is derived from an EMBL/GenBank/DDBJ whole genome shotgun (WGS) entry which is preliminary data.</text>
</comment>
<dbReference type="OrthoDB" id="2542372at2"/>
<accession>A0A5C5GAQ9</accession>
<keyword evidence="1" id="KW-0812">Transmembrane</keyword>
<feature type="transmembrane region" description="Helical" evidence="1">
    <location>
        <begin position="151"/>
        <end position="169"/>
    </location>
</feature>